<evidence type="ECO:0000313" key="3">
    <source>
        <dbReference type="Proteomes" id="UP001367316"/>
    </source>
</evidence>
<keyword evidence="1" id="KW-1133">Transmembrane helix</keyword>
<keyword evidence="3" id="KW-1185">Reference proteome</keyword>
<reference evidence="2 3" key="1">
    <citation type="submission" date="2024-04" db="EMBL/GenBank/DDBJ databases">
        <title>Phyllosticta paracitricarpa is synonymous to the EU quarantine fungus P. citricarpa based on phylogenomic analyses.</title>
        <authorList>
            <consortium name="Lawrence Berkeley National Laboratory"/>
            <person name="Van ingen-buijs V.A."/>
            <person name="Van westerhoven A.C."/>
            <person name="Haridas S."/>
            <person name="Skiadas P."/>
            <person name="Martin F."/>
            <person name="Groenewald J.Z."/>
            <person name="Crous P.W."/>
            <person name="Seidl M.F."/>
        </authorList>
    </citation>
    <scope>NUCLEOTIDE SEQUENCE [LARGE SCALE GENOMIC DNA]</scope>
    <source>
        <strain evidence="2 3">CBS 141358</strain>
    </source>
</reference>
<name>A0ABR1NFG5_9PEZI</name>
<gene>
    <name evidence="2" type="ORF">JOL62DRAFT_569784</name>
</gene>
<evidence type="ECO:0000313" key="2">
    <source>
        <dbReference type="EMBL" id="KAK7612774.1"/>
    </source>
</evidence>
<keyword evidence="1" id="KW-0812">Transmembrane</keyword>
<feature type="transmembrane region" description="Helical" evidence="1">
    <location>
        <begin position="24"/>
        <end position="57"/>
    </location>
</feature>
<evidence type="ECO:0000256" key="1">
    <source>
        <dbReference type="SAM" id="Phobius"/>
    </source>
</evidence>
<dbReference type="EMBL" id="JBBPBF010000009">
    <property type="protein sequence ID" value="KAK7612774.1"/>
    <property type="molecule type" value="Genomic_DNA"/>
</dbReference>
<organism evidence="2 3">
    <name type="scientific">Phyllosticta paracitricarpa</name>
    <dbReference type="NCBI Taxonomy" id="2016321"/>
    <lineage>
        <taxon>Eukaryota</taxon>
        <taxon>Fungi</taxon>
        <taxon>Dikarya</taxon>
        <taxon>Ascomycota</taxon>
        <taxon>Pezizomycotina</taxon>
        <taxon>Dothideomycetes</taxon>
        <taxon>Dothideomycetes incertae sedis</taxon>
        <taxon>Botryosphaeriales</taxon>
        <taxon>Phyllostictaceae</taxon>
        <taxon>Phyllosticta</taxon>
    </lineage>
</organism>
<proteinExistence type="predicted"/>
<protein>
    <submittedName>
        <fullName evidence="2">Uncharacterized protein</fullName>
    </submittedName>
</protein>
<keyword evidence="1" id="KW-0472">Membrane</keyword>
<accession>A0ABR1NFG5</accession>
<comment type="caution">
    <text evidence="2">The sequence shown here is derived from an EMBL/GenBank/DDBJ whole genome shotgun (WGS) entry which is preliminary data.</text>
</comment>
<dbReference type="Proteomes" id="UP001367316">
    <property type="component" value="Unassembled WGS sequence"/>
</dbReference>
<sequence length="78" mass="8687">MGTYRAWMLLGPARLGGRGVRLGWVGLGCAALFLVGKTWVSVCVCVFALRLVLLCLIDWGMMEFMRKLSDFGGSLRFR</sequence>